<protein>
    <submittedName>
        <fullName evidence="1">Nucleoside-diphosphate sugar epimerase</fullName>
    </submittedName>
</protein>
<sequence>MGEQVAESGEDRLVVWRLVDGKPGHENQSLGLCQALSSRRNIERYDIPVASRPVQLMQWLFGRFPPGETLPHPDFVLGVGHMTHFSLLAVKRRFGAKAVVIMKPSLPTSLFDLCIIPAHDQISGENVFVTQGVMNRVTASERQDISSVLILLGGPAAHTTWQENKVIDQVKAIVTAEPEVRFVLGDSRRTPPDCLEKVKALAFGNLELHAWQETGREWLGQQLNTSGRVWVTQDSVSMIYEAITSGAQVGLIELPQVASSRVAGGVRQLIEDGWVTPFNRWQERGELVSPPGRFNEAQRCADWMVDQWLISA</sequence>
<name>A0A558DUC6_9GAMM</name>
<dbReference type="EMBL" id="VMNH01000016">
    <property type="protein sequence ID" value="TVO72406.1"/>
    <property type="molecule type" value="Genomic_DNA"/>
</dbReference>
<dbReference type="Pfam" id="PF06258">
    <property type="entry name" value="Mito_fiss_Elm1"/>
    <property type="match status" value="1"/>
</dbReference>
<dbReference type="RefSeq" id="WP_144359410.1">
    <property type="nucleotide sequence ID" value="NZ_VMNH01000016.1"/>
</dbReference>
<comment type="caution">
    <text evidence="1">The sequence shown here is derived from an EMBL/GenBank/DDBJ whole genome shotgun (WGS) entry which is preliminary data.</text>
</comment>
<evidence type="ECO:0000313" key="1">
    <source>
        <dbReference type="EMBL" id="TVO72406.1"/>
    </source>
</evidence>
<keyword evidence="2" id="KW-1185">Reference proteome</keyword>
<evidence type="ECO:0000313" key="2">
    <source>
        <dbReference type="Proteomes" id="UP000316649"/>
    </source>
</evidence>
<accession>A0A558DUC6</accession>
<reference evidence="1 2" key="1">
    <citation type="submission" date="2019-07" db="EMBL/GenBank/DDBJ databases">
        <title>The pathways for chlorine oxyanion respiration interact through the shared metabolite chlorate.</title>
        <authorList>
            <person name="Barnum T.P."/>
            <person name="Cheng Y."/>
            <person name="Hill K.A."/>
            <person name="Lucas L.N."/>
            <person name="Carlson H.K."/>
            <person name="Coates J.D."/>
        </authorList>
    </citation>
    <scope>NUCLEOTIDE SEQUENCE [LARGE SCALE GENOMIC DNA]</scope>
    <source>
        <strain evidence="1 2">BK-1</strain>
    </source>
</reference>
<dbReference type="InterPro" id="IPR009367">
    <property type="entry name" value="Elm1-like"/>
</dbReference>
<proteinExistence type="predicted"/>
<gene>
    <name evidence="1" type="ORF">FHP88_12465</name>
</gene>
<dbReference type="Proteomes" id="UP000316649">
    <property type="component" value="Unassembled WGS sequence"/>
</dbReference>
<organism evidence="1 2">
    <name type="scientific">Sedimenticola selenatireducens</name>
    <dbReference type="NCBI Taxonomy" id="191960"/>
    <lineage>
        <taxon>Bacteria</taxon>
        <taxon>Pseudomonadati</taxon>
        <taxon>Pseudomonadota</taxon>
        <taxon>Gammaproteobacteria</taxon>
        <taxon>Chromatiales</taxon>
        <taxon>Sedimenticolaceae</taxon>
        <taxon>Sedimenticola</taxon>
    </lineage>
</organism>
<dbReference type="OrthoDB" id="1865at2"/>
<dbReference type="AlphaFoldDB" id="A0A558DUC6"/>